<dbReference type="InterPro" id="IPR014867">
    <property type="entry name" value="Spore_coat_CotH_CotH2/3/7"/>
</dbReference>
<organism evidence="2 3">
    <name type="scientific">Algoriphagus jejuensis</name>
    <dbReference type="NCBI Taxonomy" id="419934"/>
    <lineage>
        <taxon>Bacteria</taxon>
        <taxon>Pseudomonadati</taxon>
        <taxon>Bacteroidota</taxon>
        <taxon>Cytophagia</taxon>
        <taxon>Cytophagales</taxon>
        <taxon>Cyclobacteriaceae</taxon>
        <taxon>Algoriphagus</taxon>
    </lineage>
</organism>
<comment type="caution">
    <text evidence="2">The sequence shown here is derived from an EMBL/GenBank/DDBJ whole genome shotgun (WGS) entry which is preliminary data.</text>
</comment>
<evidence type="ECO:0000313" key="3">
    <source>
        <dbReference type="Proteomes" id="UP001500469"/>
    </source>
</evidence>
<keyword evidence="3" id="KW-1185">Reference proteome</keyword>
<accession>A0ABN1N1W7</accession>
<protein>
    <recommendedName>
        <fullName evidence="4">CotH protein</fullName>
    </recommendedName>
</protein>
<dbReference type="PROSITE" id="PS51257">
    <property type="entry name" value="PROKAR_LIPOPROTEIN"/>
    <property type="match status" value="1"/>
</dbReference>
<dbReference type="RefSeq" id="WP_343852670.1">
    <property type="nucleotide sequence ID" value="NZ_BAAAFI010000035.1"/>
</dbReference>
<reference evidence="2 3" key="1">
    <citation type="journal article" date="2019" name="Int. J. Syst. Evol. Microbiol.">
        <title>The Global Catalogue of Microorganisms (GCM) 10K type strain sequencing project: providing services to taxonomists for standard genome sequencing and annotation.</title>
        <authorList>
            <consortium name="The Broad Institute Genomics Platform"/>
            <consortium name="The Broad Institute Genome Sequencing Center for Infectious Disease"/>
            <person name="Wu L."/>
            <person name="Ma J."/>
        </authorList>
    </citation>
    <scope>NUCLEOTIDE SEQUENCE [LARGE SCALE GENOMIC DNA]</scope>
    <source>
        <strain evidence="2 3">JCM 16112</strain>
    </source>
</reference>
<name>A0ABN1N1W7_9BACT</name>
<sequence>MKKRFLNPIALIFLWTASSVFFVSCEEPVEQPIPKGDDGQVFAIDTDDSEIPYLVIDSRGAGIPYEPGVSAQLKIYIEKKLIQEQPIDIEFRGKTSFRLSDKKGFNFESIDASGEGVDVSFFGLPEEEDWRLIGHVVNIQEKFIWDHSLIYNFVGYEISNSIGKYASRGKFVEMEVNGEYLGLYYFCEKLKRSSERIDIKSLNSSSTNLSGGYILKIDKSDAGPEHDGKPISYFLNNWSDDAAYTFQNSFRSEFDVFGNPLQFPAFGDPFHPQQYLETYFTYEYPKAEDITPAQKEYIAAFVERFESALLEDDFNLGERTYTEFIDIGSFVDYFILSELTRNVDAYRISTYLEKDRDGKLAMGPIWDMNIGFDEGGRIPMNDWVVNYNEYAPTDPWQVPFWWSRLMEDPEFKSAVKNRWTSLRLTFLSTGQLNTLVDTTVNYLQQNGAVSRNYAKWDKGIGVNYDQSIVDLKRFLGERTSWMDREIAKF</sequence>
<gene>
    <name evidence="2" type="ORF">GCM10009119_28140</name>
</gene>
<dbReference type="Proteomes" id="UP001500469">
    <property type="component" value="Unassembled WGS sequence"/>
</dbReference>
<evidence type="ECO:0008006" key="4">
    <source>
        <dbReference type="Google" id="ProtNLM"/>
    </source>
</evidence>
<keyword evidence="1" id="KW-0732">Signal</keyword>
<feature type="signal peptide" evidence="1">
    <location>
        <begin position="1"/>
        <end position="22"/>
    </location>
</feature>
<dbReference type="Pfam" id="PF08757">
    <property type="entry name" value="CotH"/>
    <property type="match status" value="1"/>
</dbReference>
<feature type="chain" id="PRO_5046532209" description="CotH protein" evidence="1">
    <location>
        <begin position="23"/>
        <end position="489"/>
    </location>
</feature>
<proteinExistence type="predicted"/>
<evidence type="ECO:0000313" key="2">
    <source>
        <dbReference type="EMBL" id="GAA0879845.1"/>
    </source>
</evidence>
<dbReference type="EMBL" id="BAAAFI010000035">
    <property type="protein sequence ID" value="GAA0879845.1"/>
    <property type="molecule type" value="Genomic_DNA"/>
</dbReference>
<evidence type="ECO:0000256" key="1">
    <source>
        <dbReference type="SAM" id="SignalP"/>
    </source>
</evidence>